<sequence length="372" mass="40542">MRICNLAAVAALTICASAQTNFTGDVISGYPVITALDLKDVPSNAVTRYWLYAATSQGRVPYFLPVFVARGSNDSLNSGRKLSLSTSIHGDELNGIPVVQRVFASLAEWVAQGNFNGTVIGLPTANPSGNLHNNPNFFSSSDNGFLTNLNRIFPGESLLDGGNIAENYVHKIWNGIWGNTTNVDIAVDIHTLSTGSDAPFWAYADFRQEGVQRLVELAMPDIIKIDAGEEGSIETTWIGRGVPAITLEIGTAKVWRNEYIDRAEQYIYRLLNDLQMLPNSSTPEVDLSNTYKATDISSINAGYSGWVNVTVDLLEDVQEGQEVAVLYDSWGDVLERLKSSTSGRVHTVRTDPAIEEGSRVVWIVYNATSSGK</sequence>
<keyword evidence="2" id="KW-1185">Reference proteome</keyword>
<name>A0ACC3AD85_9EURO</name>
<dbReference type="Proteomes" id="UP001172386">
    <property type="component" value="Unassembled WGS sequence"/>
</dbReference>
<accession>A0ACC3AD85</accession>
<dbReference type="EMBL" id="JAPDRQ010000035">
    <property type="protein sequence ID" value="KAJ9659977.1"/>
    <property type="molecule type" value="Genomic_DNA"/>
</dbReference>
<organism evidence="1 2">
    <name type="scientific">Neophaeococcomyces mojaviensis</name>
    <dbReference type="NCBI Taxonomy" id="3383035"/>
    <lineage>
        <taxon>Eukaryota</taxon>
        <taxon>Fungi</taxon>
        <taxon>Dikarya</taxon>
        <taxon>Ascomycota</taxon>
        <taxon>Pezizomycotina</taxon>
        <taxon>Eurotiomycetes</taxon>
        <taxon>Chaetothyriomycetidae</taxon>
        <taxon>Chaetothyriales</taxon>
        <taxon>Chaetothyriales incertae sedis</taxon>
        <taxon>Neophaeococcomyces</taxon>
    </lineage>
</organism>
<comment type="caution">
    <text evidence="1">The sequence shown here is derived from an EMBL/GenBank/DDBJ whole genome shotgun (WGS) entry which is preliminary data.</text>
</comment>
<gene>
    <name evidence="1" type="ORF">H2198_002867</name>
</gene>
<reference evidence="1" key="1">
    <citation type="submission" date="2022-10" db="EMBL/GenBank/DDBJ databases">
        <title>Culturing micro-colonial fungi from biological soil crusts in the Mojave desert and describing Neophaeococcomyces mojavensis, and introducing the new genera and species Taxawa tesnikishii.</title>
        <authorList>
            <person name="Kurbessoian T."/>
            <person name="Stajich J.E."/>
        </authorList>
    </citation>
    <scope>NUCLEOTIDE SEQUENCE</scope>
    <source>
        <strain evidence="1">JES_112</strain>
    </source>
</reference>
<evidence type="ECO:0000313" key="1">
    <source>
        <dbReference type="EMBL" id="KAJ9659977.1"/>
    </source>
</evidence>
<protein>
    <submittedName>
        <fullName evidence="1">Uncharacterized protein</fullName>
    </submittedName>
</protein>
<proteinExistence type="predicted"/>
<evidence type="ECO:0000313" key="2">
    <source>
        <dbReference type="Proteomes" id="UP001172386"/>
    </source>
</evidence>